<protein>
    <submittedName>
        <fullName evidence="2">Uncharacterized protein</fullName>
    </submittedName>
</protein>
<dbReference type="WBParaSite" id="ES5_v2.g12924.t1">
    <property type="protein sequence ID" value="ES5_v2.g12924.t1"/>
    <property type="gene ID" value="ES5_v2.g12924"/>
</dbReference>
<evidence type="ECO:0000313" key="2">
    <source>
        <dbReference type="WBParaSite" id="ES5_v2.g12924.t1"/>
    </source>
</evidence>
<sequence>NEPLRGRALELTQACFQDCHEVTFTTIVFGNELDVNEVSRFLPGDWEEEKEKRLSNFQLAFDILPKHRIPLVQNIQKLATEAQQFLSEAIELFEITNSTNETHVPCTMDGEQASLVRSINRIHSEERLWKNVASYLELVFPYHLGSLFKLLKMELDTEFRLQKRHVRETAEEGTVDAYVKQLFENHYRTLLDARTVSKLLTPNLAADYEKFTRRLTALLRKTQFESVPKVFEYLNYDIDLRQFENLYR</sequence>
<proteinExistence type="predicted"/>
<reference evidence="2" key="1">
    <citation type="submission" date="2022-11" db="UniProtKB">
        <authorList>
            <consortium name="WormBaseParasite"/>
        </authorList>
    </citation>
    <scope>IDENTIFICATION</scope>
</reference>
<accession>A0AC34F7I8</accession>
<evidence type="ECO:0000313" key="1">
    <source>
        <dbReference type="Proteomes" id="UP000887579"/>
    </source>
</evidence>
<dbReference type="Proteomes" id="UP000887579">
    <property type="component" value="Unplaced"/>
</dbReference>
<organism evidence="1 2">
    <name type="scientific">Panagrolaimus sp. ES5</name>
    <dbReference type="NCBI Taxonomy" id="591445"/>
    <lineage>
        <taxon>Eukaryota</taxon>
        <taxon>Metazoa</taxon>
        <taxon>Ecdysozoa</taxon>
        <taxon>Nematoda</taxon>
        <taxon>Chromadorea</taxon>
        <taxon>Rhabditida</taxon>
        <taxon>Tylenchina</taxon>
        <taxon>Panagrolaimomorpha</taxon>
        <taxon>Panagrolaimoidea</taxon>
        <taxon>Panagrolaimidae</taxon>
        <taxon>Panagrolaimus</taxon>
    </lineage>
</organism>
<name>A0AC34F7I8_9BILA</name>